<dbReference type="OrthoDB" id="7391081at2"/>
<dbReference type="EMBL" id="CP042239">
    <property type="protein sequence ID" value="QDX25346.1"/>
    <property type="molecule type" value="Genomic_DNA"/>
</dbReference>
<protein>
    <submittedName>
        <fullName evidence="3">PilZ domain-containing protein</fullName>
    </submittedName>
</protein>
<organism evidence="3 4">
    <name type="scientific">Sphingomonas suaedae</name>
    <dbReference type="NCBI Taxonomy" id="2599297"/>
    <lineage>
        <taxon>Bacteria</taxon>
        <taxon>Pseudomonadati</taxon>
        <taxon>Pseudomonadota</taxon>
        <taxon>Alphaproteobacteria</taxon>
        <taxon>Sphingomonadales</taxon>
        <taxon>Sphingomonadaceae</taxon>
        <taxon>Sphingomonas</taxon>
    </lineage>
</organism>
<dbReference type="AlphaFoldDB" id="A0A518RD34"/>
<keyword evidence="4" id="KW-1185">Reference proteome</keyword>
<feature type="region of interest" description="Disordered" evidence="1">
    <location>
        <begin position="1"/>
        <end position="22"/>
    </location>
</feature>
<name>A0A518RD34_9SPHN</name>
<accession>A0A518RD34</accession>
<dbReference type="RefSeq" id="WP_145845312.1">
    <property type="nucleotide sequence ID" value="NZ_CP042239.1"/>
</dbReference>
<dbReference type="GO" id="GO:0035438">
    <property type="term" value="F:cyclic-di-GMP binding"/>
    <property type="evidence" value="ECO:0007669"/>
    <property type="project" value="InterPro"/>
</dbReference>
<evidence type="ECO:0000313" key="3">
    <source>
        <dbReference type="EMBL" id="QDX25346.1"/>
    </source>
</evidence>
<proteinExistence type="predicted"/>
<feature type="domain" description="PilZ" evidence="2">
    <location>
        <begin position="21"/>
        <end position="99"/>
    </location>
</feature>
<sequence length="123" mass="13456">MDQFSTDPLNGRYSDDPASQRTATRDSLFLAATLRIEGTDVQVRVRNLSPGGLMAEYAHPVTNGTPVEINVRGIGWTPGRIAWSAEGRIGVAFDREIDPLLARKPVGNGEHTPVYAKPHLYRG</sequence>
<dbReference type="Proteomes" id="UP000318055">
    <property type="component" value="Chromosome"/>
</dbReference>
<dbReference type="SUPFAM" id="SSF141371">
    <property type="entry name" value="PilZ domain-like"/>
    <property type="match status" value="1"/>
</dbReference>
<evidence type="ECO:0000259" key="2">
    <source>
        <dbReference type="Pfam" id="PF07238"/>
    </source>
</evidence>
<gene>
    <name evidence="3" type="ORF">FPZ54_04430</name>
</gene>
<reference evidence="3 4" key="1">
    <citation type="submission" date="2019-07" db="EMBL/GenBank/DDBJ databases">
        <title>Sphingomonas alkalisoli sp. nov., isolated from rhizosphere soil of Suaedae salsa.</title>
        <authorList>
            <person name="Zhang H."/>
            <person name="Xu L."/>
            <person name="Zhang J.-X."/>
            <person name="Sun J.-Q."/>
        </authorList>
    </citation>
    <scope>NUCLEOTIDE SEQUENCE [LARGE SCALE GENOMIC DNA]</scope>
    <source>
        <strain evidence="3 4">XS-10</strain>
    </source>
</reference>
<evidence type="ECO:0000256" key="1">
    <source>
        <dbReference type="SAM" id="MobiDB-lite"/>
    </source>
</evidence>
<dbReference type="InterPro" id="IPR009875">
    <property type="entry name" value="PilZ_domain"/>
</dbReference>
<dbReference type="Pfam" id="PF07238">
    <property type="entry name" value="PilZ"/>
    <property type="match status" value="1"/>
</dbReference>
<evidence type="ECO:0000313" key="4">
    <source>
        <dbReference type="Proteomes" id="UP000318055"/>
    </source>
</evidence>
<dbReference type="KEGG" id="ssua:FPZ54_04430"/>